<keyword evidence="1" id="KW-1133">Transmembrane helix</keyword>
<dbReference type="InterPro" id="IPR011042">
    <property type="entry name" value="6-blade_b-propeller_TolB-like"/>
</dbReference>
<dbReference type="InterPro" id="IPR051288">
    <property type="entry name" value="Serum_paraoxonase/arylesterase"/>
</dbReference>
<dbReference type="PANTHER" id="PTHR11799:SF12">
    <property type="entry name" value="PARAOXONASE-RELATED"/>
    <property type="match status" value="1"/>
</dbReference>
<keyword evidence="4" id="KW-1185">Reference proteome</keyword>
<evidence type="ECO:0000313" key="3">
    <source>
        <dbReference type="EMBL" id="KAF5321156.1"/>
    </source>
</evidence>
<sequence>MGTARRIALNAFIISLAIFGGFYQIYLKPLLVTFGVSPARVVMAIGNKHCIVIPELQACEELVLHQPTGVIYAACSTPLSRTHWIPALDQLNSTGASTDDYVATYNPFTGRVTRLKRNDFNAGRGLSLHGMDVVASKTDPDILYIYLVNHRIPLGPQSARNIGADSVIEVFSTTVGGSTMDHWHTIKDQNVIITPNSVSGSADGKSFYFTNDHAVRVGASRTISNVLGHNKTSIAYCHVDKGCKFALTGLHGTNGIAAAENGTIYAADSLAGRIEVFKQQSDNTLVHADSISTKHLLDNVALDADGHLWVAAMPVGWRSLQHLKNPSLKSPSTVFRLSKNTGRTCSPLQKHILEKTFEDDGDIMSGITTAVYDSRRRKIFISGIASPHSVVCDL</sequence>
<dbReference type="EMBL" id="JAACJJ010000028">
    <property type="protein sequence ID" value="KAF5321156.1"/>
    <property type="molecule type" value="Genomic_DNA"/>
</dbReference>
<comment type="caution">
    <text evidence="3">The sequence shown here is derived from an EMBL/GenBank/DDBJ whole genome shotgun (WGS) entry which is preliminary data.</text>
</comment>
<feature type="domain" description="SMP-30/Gluconolactonase/LRE-like region" evidence="2">
    <location>
        <begin position="233"/>
        <end position="313"/>
    </location>
</feature>
<dbReference type="SUPFAM" id="SSF63829">
    <property type="entry name" value="Calcium-dependent phosphotriesterase"/>
    <property type="match status" value="1"/>
</dbReference>
<protein>
    <recommendedName>
        <fullName evidence="2">SMP-30/Gluconolactonase/LRE-like region domain-containing protein</fullName>
    </recommendedName>
</protein>
<dbReference type="Pfam" id="PF08450">
    <property type="entry name" value="SGL"/>
    <property type="match status" value="1"/>
</dbReference>
<dbReference type="Gene3D" id="2.120.10.30">
    <property type="entry name" value="TolB, C-terminal domain"/>
    <property type="match status" value="1"/>
</dbReference>
<dbReference type="InterPro" id="IPR013658">
    <property type="entry name" value="SGL"/>
</dbReference>
<name>A0A8H5BDG2_9AGAR</name>
<gene>
    <name evidence="3" type="ORF">D9619_001335</name>
</gene>
<dbReference type="AlphaFoldDB" id="A0A8H5BDG2"/>
<reference evidence="3 4" key="1">
    <citation type="journal article" date="2020" name="ISME J.">
        <title>Uncovering the hidden diversity of litter-decomposition mechanisms in mushroom-forming fungi.</title>
        <authorList>
            <person name="Floudas D."/>
            <person name="Bentzer J."/>
            <person name="Ahren D."/>
            <person name="Johansson T."/>
            <person name="Persson P."/>
            <person name="Tunlid A."/>
        </authorList>
    </citation>
    <scope>NUCLEOTIDE SEQUENCE [LARGE SCALE GENOMIC DNA]</scope>
    <source>
        <strain evidence="3 4">CBS 101986</strain>
    </source>
</reference>
<evidence type="ECO:0000256" key="1">
    <source>
        <dbReference type="SAM" id="Phobius"/>
    </source>
</evidence>
<keyword evidence="1" id="KW-0472">Membrane</keyword>
<dbReference type="Proteomes" id="UP000567179">
    <property type="component" value="Unassembled WGS sequence"/>
</dbReference>
<accession>A0A8H5BDG2</accession>
<keyword evidence="1" id="KW-0812">Transmembrane</keyword>
<organism evidence="3 4">
    <name type="scientific">Psilocybe cf. subviscida</name>
    <dbReference type="NCBI Taxonomy" id="2480587"/>
    <lineage>
        <taxon>Eukaryota</taxon>
        <taxon>Fungi</taxon>
        <taxon>Dikarya</taxon>
        <taxon>Basidiomycota</taxon>
        <taxon>Agaricomycotina</taxon>
        <taxon>Agaricomycetes</taxon>
        <taxon>Agaricomycetidae</taxon>
        <taxon>Agaricales</taxon>
        <taxon>Agaricineae</taxon>
        <taxon>Strophariaceae</taxon>
        <taxon>Psilocybe</taxon>
    </lineage>
</organism>
<dbReference type="OrthoDB" id="5307922at2759"/>
<evidence type="ECO:0000313" key="4">
    <source>
        <dbReference type="Proteomes" id="UP000567179"/>
    </source>
</evidence>
<feature type="transmembrane region" description="Helical" evidence="1">
    <location>
        <begin position="7"/>
        <end position="26"/>
    </location>
</feature>
<evidence type="ECO:0000259" key="2">
    <source>
        <dbReference type="Pfam" id="PF08450"/>
    </source>
</evidence>
<dbReference type="PANTHER" id="PTHR11799">
    <property type="entry name" value="PARAOXONASE"/>
    <property type="match status" value="1"/>
</dbReference>
<proteinExistence type="predicted"/>